<gene>
    <name evidence="2" type="ORF">Tci_056568</name>
</gene>
<evidence type="ECO:0000313" key="2">
    <source>
        <dbReference type="EMBL" id="GEU84590.1"/>
    </source>
</evidence>
<name>A0A6L2NEY4_TANCI</name>
<evidence type="ECO:0000256" key="1">
    <source>
        <dbReference type="SAM" id="MobiDB-lite"/>
    </source>
</evidence>
<protein>
    <submittedName>
        <fullName evidence="2">Uncharacterized protein</fullName>
    </submittedName>
</protein>
<sequence>CKNVAPFHECRFKIQFHKNLQPVVKGMRKYFPKAEDEKDKQRKKKKDVGNEMTREIEDLKALCQTAIYHKVVTAVDPTMKNENHSKVCGSGGLLLQAPEVQDWDITNP</sequence>
<dbReference type="AlphaFoldDB" id="A0A6L2NEY4"/>
<comment type="caution">
    <text evidence="2">The sequence shown here is derived from an EMBL/GenBank/DDBJ whole genome shotgun (WGS) entry which is preliminary data.</text>
</comment>
<feature type="region of interest" description="Disordered" evidence="1">
    <location>
        <begin position="32"/>
        <end position="51"/>
    </location>
</feature>
<dbReference type="EMBL" id="BKCJ010008928">
    <property type="protein sequence ID" value="GEU84590.1"/>
    <property type="molecule type" value="Genomic_DNA"/>
</dbReference>
<organism evidence="2">
    <name type="scientific">Tanacetum cinerariifolium</name>
    <name type="common">Dalmatian daisy</name>
    <name type="synonym">Chrysanthemum cinerariifolium</name>
    <dbReference type="NCBI Taxonomy" id="118510"/>
    <lineage>
        <taxon>Eukaryota</taxon>
        <taxon>Viridiplantae</taxon>
        <taxon>Streptophyta</taxon>
        <taxon>Embryophyta</taxon>
        <taxon>Tracheophyta</taxon>
        <taxon>Spermatophyta</taxon>
        <taxon>Magnoliopsida</taxon>
        <taxon>eudicotyledons</taxon>
        <taxon>Gunneridae</taxon>
        <taxon>Pentapetalae</taxon>
        <taxon>asterids</taxon>
        <taxon>campanulids</taxon>
        <taxon>Asterales</taxon>
        <taxon>Asteraceae</taxon>
        <taxon>Asteroideae</taxon>
        <taxon>Anthemideae</taxon>
        <taxon>Anthemidinae</taxon>
        <taxon>Tanacetum</taxon>
    </lineage>
</organism>
<proteinExistence type="predicted"/>
<accession>A0A6L2NEY4</accession>
<feature type="non-terminal residue" evidence="2">
    <location>
        <position position="1"/>
    </location>
</feature>
<reference evidence="2" key="1">
    <citation type="journal article" date="2019" name="Sci. Rep.">
        <title>Draft genome of Tanacetum cinerariifolium, the natural source of mosquito coil.</title>
        <authorList>
            <person name="Yamashiro T."/>
            <person name="Shiraishi A."/>
            <person name="Satake H."/>
            <person name="Nakayama K."/>
        </authorList>
    </citation>
    <scope>NUCLEOTIDE SEQUENCE</scope>
</reference>